<protein>
    <submittedName>
        <fullName evidence="1">Uncharacterized protein</fullName>
    </submittedName>
</protein>
<sequence>MDVLFRFGPNGIHLIYITRTKCQKNDFPSYYKGNMFTLPEHSWLLYKTMVHRVSPVGRIR</sequence>
<organism evidence="1 2">
    <name type="scientific">Linum tenue</name>
    <dbReference type="NCBI Taxonomy" id="586396"/>
    <lineage>
        <taxon>Eukaryota</taxon>
        <taxon>Viridiplantae</taxon>
        <taxon>Streptophyta</taxon>
        <taxon>Embryophyta</taxon>
        <taxon>Tracheophyta</taxon>
        <taxon>Spermatophyta</taxon>
        <taxon>Magnoliopsida</taxon>
        <taxon>eudicotyledons</taxon>
        <taxon>Gunneridae</taxon>
        <taxon>Pentapetalae</taxon>
        <taxon>rosids</taxon>
        <taxon>fabids</taxon>
        <taxon>Malpighiales</taxon>
        <taxon>Linaceae</taxon>
        <taxon>Linum</taxon>
    </lineage>
</organism>
<comment type="caution">
    <text evidence="1">The sequence shown here is derived from an EMBL/GenBank/DDBJ whole genome shotgun (WGS) entry which is preliminary data.</text>
</comment>
<name>A0AAV0L7L1_9ROSI</name>
<reference evidence="1" key="1">
    <citation type="submission" date="2022-08" db="EMBL/GenBank/DDBJ databases">
        <authorList>
            <person name="Gutierrez-Valencia J."/>
        </authorList>
    </citation>
    <scope>NUCLEOTIDE SEQUENCE</scope>
</reference>
<accession>A0AAV0L7L1</accession>
<keyword evidence="2" id="KW-1185">Reference proteome</keyword>
<evidence type="ECO:0000313" key="2">
    <source>
        <dbReference type="Proteomes" id="UP001154282"/>
    </source>
</evidence>
<proteinExistence type="predicted"/>
<evidence type="ECO:0000313" key="1">
    <source>
        <dbReference type="EMBL" id="CAI0429754.1"/>
    </source>
</evidence>
<gene>
    <name evidence="1" type="ORF">LITE_LOCUS22289</name>
</gene>
<dbReference type="EMBL" id="CAMGYJ010000006">
    <property type="protein sequence ID" value="CAI0429754.1"/>
    <property type="molecule type" value="Genomic_DNA"/>
</dbReference>
<feature type="non-terminal residue" evidence="1">
    <location>
        <position position="60"/>
    </location>
</feature>
<dbReference type="Proteomes" id="UP001154282">
    <property type="component" value="Unassembled WGS sequence"/>
</dbReference>
<dbReference type="AlphaFoldDB" id="A0AAV0L7L1"/>